<gene>
    <name evidence="1" type="ORF">PM10SUCC1_32590</name>
</gene>
<proteinExistence type="predicted"/>
<reference evidence="1" key="1">
    <citation type="submission" date="2022-12" db="EMBL/GenBank/DDBJ databases">
        <title>Reference genome sequencing for broad-spectrum identification of bacterial and archaeal isolates by mass spectrometry.</title>
        <authorList>
            <person name="Sekiguchi Y."/>
            <person name="Tourlousse D.M."/>
        </authorList>
    </citation>
    <scope>NUCLEOTIDE SEQUENCE</scope>
    <source>
        <strain evidence="1">10succ1</strain>
    </source>
</reference>
<dbReference type="AlphaFoldDB" id="A0A9W6GP47"/>
<name>A0A9W6GP47_9FUSO</name>
<evidence type="ECO:0000313" key="1">
    <source>
        <dbReference type="EMBL" id="GLI57745.1"/>
    </source>
</evidence>
<evidence type="ECO:0000313" key="2">
    <source>
        <dbReference type="Proteomes" id="UP001144471"/>
    </source>
</evidence>
<sequence>MLGNRVFQNEMIVGMAKVLKVPIEKESEVYILYKNERDRVHRKEYFRGSPDDTYQKLLQIEEYRRGEAWG</sequence>
<dbReference type="EMBL" id="BSDY01000023">
    <property type="protein sequence ID" value="GLI57745.1"/>
    <property type="molecule type" value="Genomic_DNA"/>
</dbReference>
<keyword evidence="2" id="KW-1185">Reference proteome</keyword>
<accession>A0A9W6GP47</accession>
<protein>
    <submittedName>
        <fullName evidence="1">Uncharacterized protein</fullName>
    </submittedName>
</protein>
<dbReference type="Proteomes" id="UP001144471">
    <property type="component" value="Unassembled WGS sequence"/>
</dbReference>
<comment type="caution">
    <text evidence="1">The sequence shown here is derived from an EMBL/GenBank/DDBJ whole genome shotgun (WGS) entry which is preliminary data.</text>
</comment>
<organism evidence="1 2">
    <name type="scientific">Propionigenium maris DSM 9537</name>
    <dbReference type="NCBI Taxonomy" id="1123000"/>
    <lineage>
        <taxon>Bacteria</taxon>
        <taxon>Fusobacteriati</taxon>
        <taxon>Fusobacteriota</taxon>
        <taxon>Fusobacteriia</taxon>
        <taxon>Fusobacteriales</taxon>
        <taxon>Fusobacteriaceae</taxon>
        <taxon>Propionigenium</taxon>
    </lineage>
</organism>
<dbReference type="RefSeq" id="WP_281837421.1">
    <property type="nucleotide sequence ID" value="NZ_BSDY01000023.1"/>
</dbReference>